<keyword evidence="5" id="KW-1133">Transmembrane helix</keyword>
<dbReference type="Pfam" id="PF23065">
    <property type="entry name" value="PH_SMPa"/>
    <property type="match status" value="1"/>
</dbReference>
<dbReference type="InterPro" id="IPR057080">
    <property type="entry name" value="PH_SMPa"/>
</dbReference>
<dbReference type="GO" id="GO:0005789">
    <property type="term" value="C:endoplasmic reticulum membrane"/>
    <property type="evidence" value="ECO:0007669"/>
    <property type="project" value="UniProtKB-SubCell"/>
</dbReference>
<evidence type="ECO:0000256" key="8">
    <source>
        <dbReference type="ARBA" id="ARBA00023136"/>
    </source>
</evidence>
<keyword evidence="6" id="KW-0445">Lipid transport</keyword>
<keyword evidence="4" id="KW-0256">Endoplasmic reticulum</keyword>
<dbReference type="PANTHER" id="PTHR13466:SF0">
    <property type="entry name" value="SMP-LTD DOMAIN-CONTAINING PROTEIN"/>
    <property type="match status" value="1"/>
</dbReference>
<evidence type="ECO:0000313" key="12">
    <source>
        <dbReference type="Proteomes" id="UP001634007"/>
    </source>
</evidence>
<feature type="region of interest" description="Disordered" evidence="9">
    <location>
        <begin position="616"/>
        <end position="751"/>
    </location>
</feature>
<evidence type="ECO:0000256" key="1">
    <source>
        <dbReference type="ARBA" id="ARBA00004586"/>
    </source>
</evidence>
<evidence type="ECO:0000313" key="11">
    <source>
        <dbReference type="EMBL" id="KAL3724973.1"/>
    </source>
</evidence>
<feature type="compositionally biased region" description="Polar residues" evidence="9">
    <location>
        <begin position="720"/>
        <end position="738"/>
    </location>
</feature>
<dbReference type="PROSITE" id="PS51847">
    <property type="entry name" value="SMP"/>
    <property type="match status" value="1"/>
</dbReference>
<dbReference type="GO" id="GO:0008289">
    <property type="term" value="F:lipid binding"/>
    <property type="evidence" value="ECO:0007669"/>
    <property type="project" value="UniProtKB-KW"/>
</dbReference>
<organism evidence="11 12">
    <name type="scientific">Eucalyptus globulus</name>
    <name type="common">Tasmanian blue gum</name>
    <dbReference type="NCBI Taxonomy" id="34317"/>
    <lineage>
        <taxon>Eukaryota</taxon>
        <taxon>Viridiplantae</taxon>
        <taxon>Streptophyta</taxon>
        <taxon>Embryophyta</taxon>
        <taxon>Tracheophyta</taxon>
        <taxon>Spermatophyta</taxon>
        <taxon>Magnoliopsida</taxon>
        <taxon>eudicotyledons</taxon>
        <taxon>Gunneridae</taxon>
        <taxon>Pentapetalae</taxon>
        <taxon>rosids</taxon>
        <taxon>malvids</taxon>
        <taxon>Myrtales</taxon>
        <taxon>Myrtaceae</taxon>
        <taxon>Myrtoideae</taxon>
        <taxon>Eucalypteae</taxon>
        <taxon>Eucalyptus</taxon>
    </lineage>
</organism>
<reference evidence="11 12" key="1">
    <citation type="submission" date="2024-11" db="EMBL/GenBank/DDBJ databases">
        <title>Chromosome-level genome assembly of Eucalyptus globulus Labill. provides insights into its genome evolution.</title>
        <authorList>
            <person name="Li X."/>
        </authorList>
    </citation>
    <scope>NUCLEOTIDE SEQUENCE [LARGE SCALE GENOMIC DNA]</scope>
    <source>
        <strain evidence="11">CL2024</strain>
        <tissue evidence="11">Fresh tender leaves</tissue>
    </source>
</reference>
<feature type="region of interest" description="Disordered" evidence="9">
    <location>
        <begin position="455"/>
        <end position="489"/>
    </location>
</feature>
<dbReference type="PANTHER" id="PTHR13466">
    <property type="entry name" value="TEX2 PROTEIN-RELATED"/>
    <property type="match status" value="1"/>
</dbReference>
<keyword evidence="3" id="KW-0812">Transmembrane</keyword>
<dbReference type="EMBL" id="JBJKBG010000008">
    <property type="protein sequence ID" value="KAL3724973.1"/>
    <property type="molecule type" value="Genomic_DNA"/>
</dbReference>
<sequence>MGVGLAAFLAGLVLGAVAVVAAELLVVLVLLDRLNRKVRKSDASRLAARDVDQEQSLSSLRRKQGDVWILEPERVPKNRVEKVQREQKKKKDFFEISPVRKHAIIKDHSLILTEADGSPSAVLLKGCMIEAVSATDLPSRKWAKRYPIKLESKSSAIYKGSKVFYIYLDTSWEKESWCKALRLASCDDRKRLTWFSMWDGNFKSYLVSLRDEYPFMKTPAPVYAESIDKENRADVASSRVRLFWKKITKKVAKAGIENKSSWASSSSREERKMNERLLGHQDSASAPASLRASSPQHSLSLPHSGSQSHISVVSDFDSDDKFGVDEGTLCWNLLISRLFFDAKSNEQIKRSLQSRIQRTLSNMRTPSYIGEVLCTDIETGNLPPYIHGMRIVPQDMSEIWALEVDVEYSGGAILDIETRIEAHELDLQNDISNSEEVSPDLLEDFESLGKQLNLSEGENDASEGKGESDPKLVSEGMKSSKSNTSATPKSGWKSILNTIAKQVSQVPLALRINVASLRGTLRVQIKPPPSDQLWFGFTSMPEIDVHLESSVGDHKVTSGHIASFLINRFKTSIQETMVLPNCESLSIPWMLAEKNDWVPRKAAPFIWLGQEGTKDPVPIIEKPCSQPVEAKPKTDLSRQPSSGHSESKQPSSGHSAHSESKQQKLNNAEPELTSTSEPTGSPGPTNPSNLRKRSISSQESITPLFLNDEPRDDSRRNGETPVTGSPSRSVIISENYDQTMEHDDARPKRMGRRARMLDLGKKMGEKLERQIEEKRKHLVEKMRGPT</sequence>
<evidence type="ECO:0000256" key="6">
    <source>
        <dbReference type="ARBA" id="ARBA00023055"/>
    </source>
</evidence>
<dbReference type="GO" id="GO:0006869">
    <property type="term" value="P:lipid transport"/>
    <property type="evidence" value="ECO:0007669"/>
    <property type="project" value="UniProtKB-KW"/>
</dbReference>
<accession>A0ABD3JG83</accession>
<feature type="compositionally biased region" description="Polar residues" evidence="9">
    <location>
        <begin position="672"/>
        <end position="701"/>
    </location>
</feature>
<evidence type="ECO:0000256" key="7">
    <source>
        <dbReference type="ARBA" id="ARBA00023121"/>
    </source>
</evidence>
<dbReference type="InterPro" id="IPR031468">
    <property type="entry name" value="SMP_LBD"/>
</dbReference>
<feature type="compositionally biased region" description="Basic and acidic residues" evidence="9">
    <location>
        <begin position="462"/>
        <end position="472"/>
    </location>
</feature>
<gene>
    <name evidence="11" type="ORF">ACJRO7_030050</name>
</gene>
<dbReference type="Proteomes" id="UP001634007">
    <property type="component" value="Unassembled WGS sequence"/>
</dbReference>
<protein>
    <recommendedName>
        <fullName evidence="10">SMP-LTD domain-containing protein</fullName>
    </recommendedName>
</protein>
<keyword evidence="2" id="KW-0813">Transport</keyword>
<feature type="compositionally biased region" description="Polar residues" evidence="9">
    <location>
        <begin position="477"/>
        <end position="488"/>
    </location>
</feature>
<comment type="caution">
    <text evidence="11">The sequence shown here is derived from an EMBL/GenBank/DDBJ whole genome shotgun (WGS) entry which is preliminary data.</text>
</comment>
<keyword evidence="7" id="KW-0446">Lipid-binding</keyword>
<feature type="compositionally biased region" description="Polar residues" evidence="9">
    <location>
        <begin position="637"/>
        <end position="655"/>
    </location>
</feature>
<comment type="subcellular location">
    <subcellularLocation>
        <location evidence="1">Endoplasmic reticulum membrane</location>
    </subcellularLocation>
</comment>
<keyword evidence="12" id="KW-1185">Reference proteome</keyword>
<feature type="region of interest" description="Disordered" evidence="9">
    <location>
        <begin position="284"/>
        <end position="307"/>
    </location>
</feature>
<evidence type="ECO:0000256" key="3">
    <source>
        <dbReference type="ARBA" id="ARBA00022692"/>
    </source>
</evidence>
<evidence type="ECO:0000256" key="4">
    <source>
        <dbReference type="ARBA" id="ARBA00022824"/>
    </source>
</evidence>
<feature type="compositionally biased region" description="Basic and acidic residues" evidence="9">
    <location>
        <begin position="708"/>
        <end position="718"/>
    </location>
</feature>
<evidence type="ECO:0000256" key="9">
    <source>
        <dbReference type="SAM" id="MobiDB-lite"/>
    </source>
</evidence>
<name>A0ABD3JG83_EUCGL</name>
<keyword evidence="8" id="KW-0472">Membrane</keyword>
<dbReference type="CDD" id="cd21675">
    <property type="entry name" value="SMP_TEX2"/>
    <property type="match status" value="1"/>
</dbReference>
<feature type="domain" description="SMP-LTD" evidence="10">
    <location>
        <begin position="325"/>
        <end position="588"/>
    </location>
</feature>
<evidence type="ECO:0000259" key="10">
    <source>
        <dbReference type="PROSITE" id="PS51847"/>
    </source>
</evidence>
<dbReference type="AlphaFoldDB" id="A0ABD3JG83"/>
<evidence type="ECO:0000256" key="2">
    <source>
        <dbReference type="ARBA" id="ARBA00022448"/>
    </source>
</evidence>
<evidence type="ECO:0000256" key="5">
    <source>
        <dbReference type="ARBA" id="ARBA00022989"/>
    </source>
</evidence>
<proteinExistence type="predicted"/>